<dbReference type="InterPro" id="IPR029063">
    <property type="entry name" value="SAM-dependent_MTases_sf"/>
</dbReference>
<sequence>MLTVRNNNFREHEGILYYLNDAILTESDQKEIVAHKNFEEFRAVQNHKGDDIFDAIAFRSPSINTFSKLMSRLQLSGNETVLEMGGGFCWASALIKREYPNTYVVGSDLILSNLQYTEKFEKILNTHLDEKWVFHCCELPFEAEQFDRIFAFEAFHHFGEKNDFSKTLNEMIRVLKPQGKIILLHEPTSPKYLYNWAYKRVNSNPYAEEDVLVLSKIKQHVTSQKCNFSVEFYPDYEHRGFTESIYYYTLSKLGILQKLLPCSVNIFIEKN</sequence>
<dbReference type="Pfam" id="PF08241">
    <property type="entry name" value="Methyltransf_11"/>
    <property type="match status" value="1"/>
</dbReference>
<dbReference type="Gene3D" id="3.40.50.150">
    <property type="entry name" value="Vaccinia Virus protein VP39"/>
    <property type="match status" value="1"/>
</dbReference>
<gene>
    <name evidence="2" type="ORF">PI95_000930</name>
</gene>
<name>A0A846GZ30_9CYAN</name>
<accession>A0A846GZ30</accession>
<keyword evidence="2" id="KW-0808">Transferase</keyword>
<dbReference type="Proteomes" id="UP000031549">
    <property type="component" value="Unassembled WGS sequence"/>
</dbReference>
<dbReference type="GO" id="GO:0032259">
    <property type="term" value="P:methylation"/>
    <property type="evidence" value="ECO:0007669"/>
    <property type="project" value="UniProtKB-KW"/>
</dbReference>
<organism evidence="2 3">
    <name type="scientific">Hassallia byssoidea VB512170</name>
    <dbReference type="NCBI Taxonomy" id="1304833"/>
    <lineage>
        <taxon>Bacteria</taxon>
        <taxon>Bacillati</taxon>
        <taxon>Cyanobacteriota</taxon>
        <taxon>Cyanophyceae</taxon>
        <taxon>Nostocales</taxon>
        <taxon>Tolypothrichaceae</taxon>
        <taxon>Hassallia</taxon>
    </lineage>
</organism>
<protein>
    <submittedName>
        <fullName evidence="2">Class I SAM-dependent methyltransferase</fullName>
    </submittedName>
</protein>
<dbReference type="EMBL" id="JTCM02000001">
    <property type="protein sequence ID" value="NEU71177.1"/>
    <property type="molecule type" value="Genomic_DNA"/>
</dbReference>
<feature type="domain" description="Methyltransferase type 11" evidence="1">
    <location>
        <begin position="82"/>
        <end position="183"/>
    </location>
</feature>
<dbReference type="GO" id="GO:0008757">
    <property type="term" value="F:S-adenosylmethionine-dependent methyltransferase activity"/>
    <property type="evidence" value="ECO:0007669"/>
    <property type="project" value="InterPro"/>
</dbReference>
<evidence type="ECO:0000313" key="3">
    <source>
        <dbReference type="Proteomes" id="UP000031549"/>
    </source>
</evidence>
<proteinExistence type="predicted"/>
<keyword evidence="3" id="KW-1185">Reference proteome</keyword>
<dbReference type="InterPro" id="IPR013216">
    <property type="entry name" value="Methyltransf_11"/>
</dbReference>
<evidence type="ECO:0000313" key="2">
    <source>
        <dbReference type="EMBL" id="NEU71177.1"/>
    </source>
</evidence>
<comment type="caution">
    <text evidence="2">The sequence shown here is derived from an EMBL/GenBank/DDBJ whole genome shotgun (WGS) entry which is preliminary data.</text>
</comment>
<dbReference type="RefSeq" id="WP_039752957.1">
    <property type="nucleotide sequence ID" value="NZ_JTCM02000001.1"/>
</dbReference>
<evidence type="ECO:0000259" key="1">
    <source>
        <dbReference type="Pfam" id="PF08241"/>
    </source>
</evidence>
<dbReference type="CDD" id="cd02440">
    <property type="entry name" value="AdoMet_MTases"/>
    <property type="match status" value="1"/>
</dbReference>
<reference evidence="2 3" key="1">
    <citation type="journal article" date="2015" name="Genome Announc.">
        <title>Draft Genome Sequence of Cyanobacterium Hassallia byssoidea Strain VB512170, Isolated from Monuments in India.</title>
        <authorList>
            <person name="Singh D."/>
            <person name="Chandrababunaidu M.M."/>
            <person name="Panda A."/>
            <person name="Sen D."/>
            <person name="Bhattacharyya S."/>
            <person name="Adhikary S.P."/>
            <person name="Tripathy S."/>
        </authorList>
    </citation>
    <scope>NUCLEOTIDE SEQUENCE [LARGE SCALE GENOMIC DNA]</scope>
    <source>
        <strain evidence="2 3">VB512170</strain>
    </source>
</reference>
<dbReference type="AlphaFoldDB" id="A0A846GZ30"/>
<dbReference type="SUPFAM" id="SSF53335">
    <property type="entry name" value="S-adenosyl-L-methionine-dependent methyltransferases"/>
    <property type="match status" value="1"/>
</dbReference>
<keyword evidence="2" id="KW-0489">Methyltransferase</keyword>